<dbReference type="RefSeq" id="WP_227231238.1">
    <property type="nucleotide sequence ID" value="NZ_JAJCVJ010000003.1"/>
</dbReference>
<proteinExistence type="predicted"/>
<organism evidence="2 3">
    <name type="scientific">Salinirubrum litoreum</name>
    <dbReference type="NCBI Taxonomy" id="1126234"/>
    <lineage>
        <taxon>Archaea</taxon>
        <taxon>Methanobacteriati</taxon>
        <taxon>Methanobacteriota</taxon>
        <taxon>Stenosarchaea group</taxon>
        <taxon>Halobacteria</taxon>
        <taxon>Halobacteriales</taxon>
        <taxon>Haloferacaceae</taxon>
        <taxon>Salinirubrum</taxon>
    </lineage>
</organism>
<reference evidence="2 3" key="1">
    <citation type="journal article" date="2019" name="Int. J. Syst. Evol. Microbiol.">
        <title>The Global Catalogue of Microorganisms (GCM) 10K type strain sequencing project: providing services to taxonomists for standard genome sequencing and annotation.</title>
        <authorList>
            <consortium name="The Broad Institute Genomics Platform"/>
            <consortium name="The Broad Institute Genome Sequencing Center for Infectious Disease"/>
            <person name="Wu L."/>
            <person name="Ma J."/>
        </authorList>
    </citation>
    <scope>NUCLEOTIDE SEQUENCE [LARGE SCALE GENOMIC DNA]</scope>
    <source>
        <strain evidence="2 3">CGMCC 1.12237</strain>
    </source>
</reference>
<dbReference type="AlphaFoldDB" id="A0ABD5RGJ1"/>
<sequence length="200" mass="20593">MAADGSLDVDTFTPVWTAGWQWPWAVVLALMLGGNFLLAADRPLLGTAVLFGGPALAVAGVRAVSAESAAVRRAAVEKIRATAAETVGVDPDDPSVYTLSGGRGSVVGLDAAKRYETTVLFVGESSVSVHDGEVNLLATSWRLADDAETLACDRIDEVTYSDGAVVVSLDDGTRRTYPSDSRPTDALAALAAASPSAAVV</sequence>
<keyword evidence="1" id="KW-0472">Membrane</keyword>
<dbReference type="Proteomes" id="UP001596201">
    <property type="component" value="Unassembled WGS sequence"/>
</dbReference>
<name>A0ABD5RGJ1_9EURY</name>
<keyword evidence="1" id="KW-0812">Transmembrane</keyword>
<accession>A0ABD5RGJ1</accession>
<feature type="transmembrane region" description="Helical" evidence="1">
    <location>
        <begin position="20"/>
        <end position="40"/>
    </location>
</feature>
<comment type="caution">
    <text evidence="2">The sequence shown here is derived from an EMBL/GenBank/DDBJ whole genome shotgun (WGS) entry which is preliminary data.</text>
</comment>
<evidence type="ECO:0000313" key="2">
    <source>
        <dbReference type="EMBL" id="MFC5369185.1"/>
    </source>
</evidence>
<keyword evidence="3" id="KW-1185">Reference proteome</keyword>
<dbReference type="EMBL" id="JBHSKX010000004">
    <property type="protein sequence ID" value="MFC5369185.1"/>
    <property type="molecule type" value="Genomic_DNA"/>
</dbReference>
<evidence type="ECO:0000313" key="3">
    <source>
        <dbReference type="Proteomes" id="UP001596201"/>
    </source>
</evidence>
<protein>
    <recommendedName>
        <fullName evidence="4">PH domain-containing protein</fullName>
    </recommendedName>
</protein>
<evidence type="ECO:0000256" key="1">
    <source>
        <dbReference type="SAM" id="Phobius"/>
    </source>
</evidence>
<evidence type="ECO:0008006" key="4">
    <source>
        <dbReference type="Google" id="ProtNLM"/>
    </source>
</evidence>
<gene>
    <name evidence="2" type="ORF">ACFPJ5_19840</name>
</gene>
<keyword evidence="1" id="KW-1133">Transmembrane helix</keyword>